<dbReference type="InterPro" id="IPR007860">
    <property type="entry name" value="DNA_mmatch_repair_MutS_con_dom"/>
</dbReference>
<dbReference type="GO" id="GO:0003684">
    <property type="term" value="F:damaged DNA binding"/>
    <property type="evidence" value="ECO:0007669"/>
    <property type="project" value="UniProtKB-UniRule"/>
</dbReference>
<organism evidence="12 13">
    <name type="scientific">Pseudobythopirellula maris</name>
    <dbReference type="NCBI Taxonomy" id="2527991"/>
    <lineage>
        <taxon>Bacteria</taxon>
        <taxon>Pseudomonadati</taxon>
        <taxon>Planctomycetota</taxon>
        <taxon>Planctomycetia</taxon>
        <taxon>Pirellulales</taxon>
        <taxon>Lacipirellulaceae</taxon>
        <taxon>Pseudobythopirellula</taxon>
    </lineage>
</organism>
<comment type="function">
    <text evidence="8 9">This protein is involved in the repair of mismatches in DNA. It is possible that it carries out the mismatch recognition step. This protein has a weak ATPase activity.</text>
</comment>
<protein>
    <recommendedName>
        <fullName evidence="2 9">DNA mismatch repair protein MutS</fullName>
    </recommendedName>
</protein>
<dbReference type="Gene3D" id="3.40.50.300">
    <property type="entry name" value="P-loop containing nucleotide triphosphate hydrolases"/>
    <property type="match status" value="1"/>
</dbReference>
<dbReference type="SUPFAM" id="SSF52540">
    <property type="entry name" value="P-loop containing nucleoside triphosphate hydrolases"/>
    <property type="match status" value="1"/>
</dbReference>
<dbReference type="CDD" id="cd03284">
    <property type="entry name" value="ABC_MutS1"/>
    <property type="match status" value="1"/>
</dbReference>
<dbReference type="PROSITE" id="PS00486">
    <property type="entry name" value="DNA_MISMATCH_REPAIR_2"/>
    <property type="match status" value="1"/>
</dbReference>
<evidence type="ECO:0000259" key="11">
    <source>
        <dbReference type="PROSITE" id="PS00486"/>
    </source>
</evidence>
<dbReference type="InterPro" id="IPR007695">
    <property type="entry name" value="DNA_mismatch_repair_MutS-lik_N"/>
</dbReference>
<comment type="caution">
    <text evidence="12">The sequence shown here is derived from an EMBL/GenBank/DDBJ whole genome shotgun (WGS) entry which is preliminary data.</text>
</comment>
<dbReference type="GO" id="GO:0030983">
    <property type="term" value="F:mismatched DNA binding"/>
    <property type="evidence" value="ECO:0007669"/>
    <property type="project" value="InterPro"/>
</dbReference>
<keyword evidence="13" id="KW-1185">Reference proteome</keyword>
<dbReference type="SUPFAM" id="SSF48334">
    <property type="entry name" value="DNA repair protein MutS, domain III"/>
    <property type="match status" value="1"/>
</dbReference>
<reference evidence="12 13" key="1">
    <citation type="submission" date="2019-02" db="EMBL/GenBank/DDBJ databases">
        <title>Deep-cultivation of Planctomycetes and their phenomic and genomic characterization uncovers novel biology.</title>
        <authorList>
            <person name="Wiegand S."/>
            <person name="Jogler M."/>
            <person name="Boedeker C."/>
            <person name="Pinto D."/>
            <person name="Vollmers J."/>
            <person name="Rivas-Marin E."/>
            <person name="Kohn T."/>
            <person name="Peeters S.H."/>
            <person name="Heuer A."/>
            <person name="Rast P."/>
            <person name="Oberbeckmann S."/>
            <person name="Bunk B."/>
            <person name="Jeske O."/>
            <person name="Meyerdierks A."/>
            <person name="Storesund J.E."/>
            <person name="Kallscheuer N."/>
            <person name="Luecker S."/>
            <person name="Lage O.M."/>
            <person name="Pohl T."/>
            <person name="Merkel B.J."/>
            <person name="Hornburger P."/>
            <person name="Mueller R.-W."/>
            <person name="Bruemmer F."/>
            <person name="Labrenz M."/>
            <person name="Spormann A.M."/>
            <person name="Op Den Camp H."/>
            <person name="Overmann J."/>
            <person name="Amann R."/>
            <person name="Jetten M.S.M."/>
            <person name="Mascher T."/>
            <person name="Medema M.H."/>
            <person name="Devos D.P."/>
            <person name="Kaster A.-K."/>
            <person name="Ovreas L."/>
            <person name="Rohde M."/>
            <person name="Galperin M.Y."/>
            <person name="Jogler C."/>
        </authorList>
    </citation>
    <scope>NUCLEOTIDE SEQUENCE [LARGE SCALE GENOMIC DNA]</scope>
    <source>
        <strain evidence="12 13">Mal64</strain>
    </source>
</reference>
<evidence type="ECO:0000256" key="3">
    <source>
        <dbReference type="ARBA" id="ARBA00022741"/>
    </source>
</evidence>
<dbReference type="Pfam" id="PF01624">
    <property type="entry name" value="MutS_I"/>
    <property type="match status" value="1"/>
</dbReference>
<name>A0A5C5ZM27_9BACT</name>
<evidence type="ECO:0000256" key="1">
    <source>
        <dbReference type="ARBA" id="ARBA00006271"/>
    </source>
</evidence>
<dbReference type="AlphaFoldDB" id="A0A5C5ZM27"/>
<dbReference type="FunFam" id="1.10.1420.10:FF:000001">
    <property type="entry name" value="DNA mismatch repair protein MutS"/>
    <property type="match status" value="1"/>
</dbReference>
<dbReference type="InterPro" id="IPR027417">
    <property type="entry name" value="P-loop_NTPase"/>
</dbReference>
<dbReference type="PIRSF" id="PIRSF037677">
    <property type="entry name" value="DNA_mis_repair_Msh6"/>
    <property type="match status" value="1"/>
</dbReference>
<evidence type="ECO:0000256" key="4">
    <source>
        <dbReference type="ARBA" id="ARBA00022763"/>
    </source>
</evidence>
<sequence>MSLSPMMQQYHQAKEAAGDALLLFRMGDFYELFYDDAKAAGELLGITVTSRDKGDNPVAMAGFPHHQLEAYLAKIIRAGRRAAVCDQVEEASQAKGLVRREVTRIVTPGTVTDDALLDPVASNFLAAVAFDAKGTDRVGIAWVDASTGRFWAAAIDERRLGDELTRVEASECLVAQGSQGRLPRELGDSFALTQRPAWAFGADAAVKSLCDHFGAKTLEGFGFDTESPEDRAALSAAGAVLDYLVETQRASLAHVERLQPYRLGSSLAIDAATWRSLEVTQTMRDGGRRGSLLGVIDRTVTSMGARQLAEWLRRPLTAVDAIRSRHEAVAELVGDAPLATAVREALGGVYDVERLVARITTGRASPRDLSQVARTLGALPKLKAKLAGRVSERLGRIEGRLDLCAEVRERLEAALEDDCPLSSREGGFIRTGYSPELDECRTLMAGGKQWMAQYQADEVERSGIPSMKIGFNKVFGYYLEITHAHRDKVPQHYIRKQTLKNAERYITPELKEHEEKVLSAEDRVRDLEIGHFIELRELAASVSRRLLATADALAELDVLAGLAELARARNYCRPEVVDDPVLDIVEGRHPVLDLTEPDGTFVPNSTSCAATAGSEPAGDQAKSDEHFGPAILLITGPNMAGKSTYIRQTALLTLMAQVGSFVPAKRAVIGVADRVFARVGASDELSRGQSTFMVEMTETARILNTATRRSLVILDEIGRGTSTYDGLSLAWAIVEHLHNSIGCRTLFATHYHELTELADRLGGVANRNVAVREHDGRVVFLHQIVDGSADKSYGIHVAELAGVPRSVNRRATEILATLETSDSGRAAPVAKPSKKPSGLQMTLFEPVEHPMLDEIRRADLENLTPMEALRLVAEWRERLRDE</sequence>
<dbReference type="InterPro" id="IPR000432">
    <property type="entry name" value="DNA_mismatch_repair_MutS_C"/>
</dbReference>
<keyword evidence="3 9" id="KW-0547">Nucleotide-binding</keyword>
<dbReference type="Pfam" id="PF05188">
    <property type="entry name" value="MutS_II"/>
    <property type="match status" value="1"/>
</dbReference>
<dbReference type="SMART" id="SM00534">
    <property type="entry name" value="MUTSac"/>
    <property type="match status" value="1"/>
</dbReference>
<evidence type="ECO:0000256" key="10">
    <source>
        <dbReference type="RuleBase" id="RU003756"/>
    </source>
</evidence>
<dbReference type="OrthoDB" id="9802448at2"/>
<dbReference type="InterPro" id="IPR005748">
    <property type="entry name" value="DNA_mismatch_repair_MutS"/>
</dbReference>
<dbReference type="InterPro" id="IPR017261">
    <property type="entry name" value="DNA_mismatch_repair_MutS/MSH"/>
</dbReference>
<dbReference type="SMART" id="SM00533">
    <property type="entry name" value="MUTSd"/>
    <property type="match status" value="1"/>
</dbReference>
<proteinExistence type="inferred from homology"/>
<keyword evidence="5 9" id="KW-0067">ATP-binding</keyword>
<dbReference type="InterPro" id="IPR045076">
    <property type="entry name" value="MutS"/>
</dbReference>
<keyword evidence="4 9" id="KW-0227">DNA damage</keyword>
<keyword evidence="6 9" id="KW-0238">DNA-binding</keyword>
<dbReference type="NCBIfam" id="TIGR01070">
    <property type="entry name" value="mutS1"/>
    <property type="match status" value="1"/>
</dbReference>
<feature type="binding site" evidence="9">
    <location>
        <begin position="636"/>
        <end position="643"/>
    </location>
    <ligand>
        <name>ATP</name>
        <dbReference type="ChEBI" id="CHEBI:30616"/>
    </ligand>
</feature>
<dbReference type="EMBL" id="SJPQ01000002">
    <property type="protein sequence ID" value="TWT88268.1"/>
    <property type="molecule type" value="Genomic_DNA"/>
</dbReference>
<dbReference type="Gene3D" id="3.40.1170.10">
    <property type="entry name" value="DNA repair protein MutS, domain I"/>
    <property type="match status" value="1"/>
</dbReference>
<dbReference type="GO" id="GO:0005829">
    <property type="term" value="C:cytosol"/>
    <property type="evidence" value="ECO:0007669"/>
    <property type="project" value="TreeGrafter"/>
</dbReference>
<evidence type="ECO:0000313" key="12">
    <source>
        <dbReference type="EMBL" id="TWT88268.1"/>
    </source>
</evidence>
<dbReference type="InterPro" id="IPR016151">
    <property type="entry name" value="DNA_mismatch_repair_MutS_N"/>
</dbReference>
<dbReference type="GO" id="GO:0140664">
    <property type="term" value="F:ATP-dependent DNA damage sensor activity"/>
    <property type="evidence" value="ECO:0007669"/>
    <property type="project" value="InterPro"/>
</dbReference>
<dbReference type="InterPro" id="IPR007861">
    <property type="entry name" value="DNA_mismatch_repair_MutS_clamp"/>
</dbReference>
<evidence type="ECO:0000313" key="13">
    <source>
        <dbReference type="Proteomes" id="UP000315440"/>
    </source>
</evidence>
<dbReference type="Pfam" id="PF05190">
    <property type="entry name" value="MutS_IV"/>
    <property type="match status" value="1"/>
</dbReference>
<dbReference type="InterPro" id="IPR036678">
    <property type="entry name" value="MutS_con_dom_sf"/>
</dbReference>
<evidence type="ECO:0000256" key="5">
    <source>
        <dbReference type="ARBA" id="ARBA00022840"/>
    </source>
</evidence>
<dbReference type="Pfam" id="PF00488">
    <property type="entry name" value="MutS_V"/>
    <property type="match status" value="1"/>
</dbReference>
<dbReference type="Pfam" id="PF05192">
    <property type="entry name" value="MutS_III"/>
    <property type="match status" value="1"/>
</dbReference>
<dbReference type="InterPro" id="IPR036187">
    <property type="entry name" value="DNA_mismatch_repair_MutS_sf"/>
</dbReference>
<dbReference type="PANTHER" id="PTHR11361:SF34">
    <property type="entry name" value="DNA MISMATCH REPAIR PROTEIN MSH1, MITOCHONDRIAL"/>
    <property type="match status" value="1"/>
</dbReference>
<dbReference type="GO" id="GO:0006298">
    <property type="term" value="P:mismatch repair"/>
    <property type="evidence" value="ECO:0007669"/>
    <property type="project" value="UniProtKB-UniRule"/>
</dbReference>
<dbReference type="FunFam" id="3.40.1170.10:FF:000001">
    <property type="entry name" value="DNA mismatch repair protein MutS"/>
    <property type="match status" value="1"/>
</dbReference>
<dbReference type="SUPFAM" id="SSF55271">
    <property type="entry name" value="DNA repair protein MutS, domain I"/>
    <property type="match status" value="1"/>
</dbReference>
<dbReference type="PANTHER" id="PTHR11361">
    <property type="entry name" value="DNA MISMATCH REPAIR PROTEIN MUTS FAMILY MEMBER"/>
    <property type="match status" value="1"/>
</dbReference>
<comment type="similarity">
    <text evidence="1 9 10">Belongs to the DNA mismatch repair MutS family.</text>
</comment>
<dbReference type="HAMAP" id="MF_00096">
    <property type="entry name" value="MutS"/>
    <property type="match status" value="1"/>
</dbReference>
<evidence type="ECO:0000256" key="9">
    <source>
        <dbReference type="HAMAP-Rule" id="MF_00096"/>
    </source>
</evidence>
<evidence type="ECO:0000256" key="6">
    <source>
        <dbReference type="ARBA" id="ARBA00023125"/>
    </source>
</evidence>
<dbReference type="Proteomes" id="UP000315440">
    <property type="component" value="Unassembled WGS sequence"/>
</dbReference>
<gene>
    <name evidence="9 12" type="primary">mutS</name>
    <name evidence="12" type="ORF">Mal64_17470</name>
</gene>
<evidence type="ECO:0000256" key="7">
    <source>
        <dbReference type="ARBA" id="ARBA00023204"/>
    </source>
</evidence>
<evidence type="ECO:0000256" key="8">
    <source>
        <dbReference type="ARBA" id="ARBA00024647"/>
    </source>
</evidence>
<dbReference type="NCBIfam" id="NF003810">
    <property type="entry name" value="PRK05399.1"/>
    <property type="match status" value="1"/>
</dbReference>
<dbReference type="SUPFAM" id="SSF53150">
    <property type="entry name" value="DNA repair protein MutS, domain II"/>
    <property type="match status" value="1"/>
</dbReference>
<dbReference type="GO" id="GO:0005524">
    <property type="term" value="F:ATP binding"/>
    <property type="evidence" value="ECO:0007669"/>
    <property type="project" value="UniProtKB-UniRule"/>
</dbReference>
<dbReference type="Gene3D" id="3.30.420.110">
    <property type="entry name" value="MutS, connector domain"/>
    <property type="match status" value="1"/>
</dbReference>
<dbReference type="InterPro" id="IPR007696">
    <property type="entry name" value="DNA_mismatch_repair_MutS_core"/>
</dbReference>
<feature type="domain" description="DNA mismatch repair proteins mutS family" evidence="11">
    <location>
        <begin position="710"/>
        <end position="726"/>
    </location>
</feature>
<evidence type="ECO:0000256" key="2">
    <source>
        <dbReference type="ARBA" id="ARBA00021982"/>
    </source>
</evidence>
<dbReference type="Gene3D" id="1.10.1420.10">
    <property type="match status" value="2"/>
</dbReference>
<keyword evidence="7 9" id="KW-0234">DNA repair</keyword>
<accession>A0A5C5ZM27</accession>